<feature type="region of interest" description="Disordered" evidence="1">
    <location>
        <begin position="35"/>
        <end position="57"/>
    </location>
</feature>
<dbReference type="RefSeq" id="WP_192728317.1">
    <property type="nucleotide sequence ID" value="NZ_BAAAVL010000001.1"/>
</dbReference>
<evidence type="ECO:0000313" key="2">
    <source>
        <dbReference type="EMBL" id="MBE1504261.1"/>
    </source>
</evidence>
<evidence type="ECO:0000313" key="3">
    <source>
        <dbReference type="Proteomes" id="UP000620262"/>
    </source>
</evidence>
<dbReference type="Proteomes" id="UP000620262">
    <property type="component" value="Unassembled WGS sequence"/>
</dbReference>
<name>A0ABR9IM52_RHIVS</name>
<keyword evidence="3" id="KW-1185">Reference proteome</keyword>
<proteinExistence type="predicted"/>
<gene>
    <name evidence="2" type="ORF">H4W29_001442</name>
</gene>
<protein>
    <submittedName>
        <fullName evidence="2">Uncharacterized protein</fullName>
    </submittedName>
</protein>
<sequence>MPASKSWKLSTTTCCDIALSRSHCELGHTARVRTRMGSSSTPGVNRHTGILSYGGIS</sequence>
<organism evidence="2 3">
    <name type="scientific">Rhizobium viscosum</name>
    <name type="common">Arthrobacter viscosus</name>
    <dbReference type="NCBI Taxonomy" id="1673"/>
    <lineage>
        <taxon>Bacteria</taxon>
        <taxon>Pseudomonadati</taxon>
        <taxon>Pseudomonadota</taxon>
        <taxon>Alphaproteobacteria</taxon>
        <taxon>Hyphomicrobiales</taxon>
        <taxon>Rhizobiaceae</taxon>
        <taxon>Rhizobium/Agrobacterium group</taxon>
        <taxon>Rhizobium</taxon>
    </lineage>
</organism>
<reference evidence="2 3" key="1">
    <citation type="submission" date="2020-10" db="EMBL/GenBank/DDBJ databases">
        <title>Sequencing the genomes of 1000 actinobacteria strains.</title>
        <authorList>
            <person name="Klenk H.-P."/>
        </authorList>
    </citation>
    <scope>NUCLEOTIDE SEQUENCE [LARGE SCALE GENOMIC DNA]</scope>
    <source>
        <strain evidence="2 3">DSM 7307</strain>
    </source>
</reference>
<evidence type="ECO:0000256" key="1">
    <source>
        <dbReference type="SAM" id="MobiDB-lite"/>
    </source>
</evidence>
<dbReference type="EMBL" id="JADBEC010000001">
    <property type="protein sequence ID" value="MBE1504261.1"/>
    <property type="molecule type" value="Genomic_DNA"/>
</dbReference>
<comment type="caution">
    <text evidence="2">The sequence shown here is derived from an EMBL/GenBank/DDBJ whole genome shotgun (WGS) entry which is preliminary data.</text>
</comment>
<accession>A0ABR9IM52</accession>